<dbReference type="InterPro" id="IPR036249">
    <property type="entry name" value="Thioredoxin-like_sf"/>
</dbReference>
<dbReference type="PANTHER" id="PTHR42852">
    <property type="entry name" value="THIOL:DISULFIDE INTERCHANGE PROTEIN DSBE"/>
    <property type="match status" value="1"/>
</dbReference>
<dbReference type="Proteomes" id="UP000250831">
    <property type="component" value="Unassembled WGS sequence"/>
</dbReference>
<dbReference type="AlphaFoldDB" id="A0A363NUQ1"/>
<dbReference type="InterPro" id="IPR013766">
    <property type="entry name" value="Thioredoxin_domain"/>
</dbReference>
<evidence type="ECO:0000313" key="3">
    <source>
        <dbReference type="EMBL" id="PUV24509.1"/>
    </source>
</evidence>
<accession>A0A363NUQ1</accession>
<keyword evidence="4" id="KW-1185">Reference proteome</keyword>
<evidence type="ECO:0000256" key="1">
    <source>
        <dbReference type="SAM" id="SignalP"/>
    </source>
</evidence>
<comment type="caution">
    <text evidence="3">The sequence shown here is derived from an EMBL/GenBank/DDBJ whole genome shotgun (WGS) entry which is preliminary data.</text>
</comment>
<dbReference type="CDD" id="cd02966">
    <property type="entry name" value="TlpA_like_family"/>
    <property type="match status" value="1"/>
</dbReference>
<name>A0A363NUQ1_9SPHI</name>
<keyword evidence="1" id="KW-0732">Signal</keyword>
<dbReference type="InterPro" id="IPR050553">
    <property type="entry name" value="Thioredoxin_ResA/DsbE_sf"/>
</dbReference>
<feature type="signal peptide" evidence="1">
    <location>
        <begin position="1"/>
        <end position="22"/>
    </location>
</feature>
<dbReference type="OrthoDB" id="9802923at2"/>
<dbReference type="Gene3D" id="3.40.30.10">
    <property type="entry name" value="Glutaredoxin"/>
    <property type="match status" value="1"/>
</dbReference>
<dbReference type="InterPro" id="IPR000866">
    <property type="entry name" value="AhpC/TSA"/>
</dbReference>
<evidence type="ECO:0000259" key="2">
    <source>
        <dbReference type="PROSITE" id="PS51352"/>
    </source>
</evidence>
<organism evidence="3 4">
    <name type="scientific">Sphingobacterium athyrii</name>
    <dbReference type="NCBI Taxonomy" id="2152717"/>
    <lineage>
        <taxon>Bacteria</taxon>
        <taxon>Pseudomonadati</taxon>
        <taxon>Bacteroidota</taxon>
        <taxon>Sphingobacteriia</taxon>
        <taxon>Sphingobacteriales</taxon>
        <taxon>Sphingobacteriaceae</taxon>
        <taxon>Sphingobacterium</taxon>
    </lineage>
</organism>
<dbReference type="GO" id="GO:0016209">
    <property type="term" value="F:antioxidant activity"/>
    <property type="evidence" value="ECO:0007669"/>
    <property type="project" value="InterPro"/>
</dbReference>
<dbReference type="Pfam" id="PF00578">
    <property type="entry name" value="AhpC-TSA"/>
    <property type="match status" value="1"/>
</dbReference>
<dbReference type="PANTHER" id="PTHR42852:SF13">
    <property type="entry name" value="PROTEIN DIPZ"/>
    <property type="match status" value="1"/>
</dbReference>
<reference evidence="3 4" key="1">
    <citation type="submission" date="2018-04" db="EMBL/GenBank/DDBJ databases">
        <title>Sphingobacterium sp. M46 Genome.</title>
        <authorList>
            <person name="Cheng J."/>
            <person name="Li Y."/>
        </authorList>
    </citation>
    <scope>NUCLEOTIDE SEQUENCE [LARGE SCALE GENOMIC DNA]</scope>
    <source>
        <strain evidence="3 4">M46</strain>
    </source>
</reference>
<proteinExistence type="predicted"/>
<dbReference type="SUPFAM" id="SSF52833">
    <property type="entry name" value="Thioredoxin-like"/>
    <property type="match status" value="1"/>
</dbReference>
<evidence type="ECO:0000313" key="4">
    <source>
        <dbReference type="Proteomes" id="UP000250831"/>
    </source>
</evidence>
<feature type="chain" id="PRO_5016990955" description="Thioredoxin domain-containing protein" evidence="1">
    <location>
        <begin position="23"/>
        <end position="370"/>
    </location>
</feature>
<dbReference type="PROSITE" id="PS51352">
    <property type="entry name" value="THIOREDOXIN_2"/>
    <property type="match status" value="1"/>
</dbReference>
<dbReference type="EMBL" id="QCXX01000003">
    <property type="protein sequence ID" value="PUV24509.1"/>
    <property type="molecule type" value="Genomic_DNA"/>
</dbReference>
<dbReference type="RefSeq" id="WP_108634435.1">
    <property type="nucleotide sequence ID" value="NZ_QCXX01000003.1"/>
</dbReference>
<protein>
    <recommendedName>
        <fullName evidence="2">Thioredoxin domain-containing protein</fullName>
    </recommendedName>
</protein>
<gene>
    <name evidence="3" type="ORF">DCO56_14295</name>
</gene>
<sequence length="370" mass="41820">MKNLKKMMLLSALFFVLHSAIGQNRNSLSIGDDAPEIKYSKWIKGIPISTYEKDRFYVVEFWATWCGPCKAAMPHLSTLAKKYKDNATFIGVNIWEKTGDKPYESSLPAVTQFVKSMGSDMDYNVVVDNNDHFMVNNWMVPASQMGIPSTFLIKDRKIIWIGHPMKVDSIIMAEMNGKYDIQIAMQQFELAKAKNEALKAKFAILTPIEKAISSKDYQKATTLLSSLDQYDPDIKLQKNYFTLIILLAQKKEDEAIAFGNEWLKDNSTYGSIVATELLKTDGLSKKAYLYSAELNKKRLNLSGTITPLVYSEIAAAYQKAGENQIAIDMQELAVKEAENAFKAKKYIGSITNETILNFKDTLLRYNGKLQ</sequence>
<feature type="domain" description="Thioredoxin" evidence="2">
    <location>
        <begin position="28"/>
        <end position="180"/>
    </location>
</feature>
<dbReference type="GO" id="GO:0016491">
    <property type="term" value="F:oxidoreductase activity"/>
    <property type="evidence" value="ECO:0007669"/>
    <property type="project" value="InterPro"/>
</dbReference>